<dbReference type="Gene3D" id="3.40.50.720">
    <property type="entry name" value="NAD(P)-binding Rossmann-like Domain"/>
    <property type="match status" value="1"/>
</dbReference>
<reference evidence="5 6" key="1">
    <citation type="submission" date="2018-06" db="EMBL/GenBank/DDBJ databases">
        <title>Genomic Encyclopedia of Archaeal and Bacterial Type Strains, Phase II (KMG-II): from individual species to whole genera.</title>
        <authorList>
            <person name="Goeker M."/>
        </authorList>
    </citation>
    <scope>NUCLEOTIDE SEQUENCE [LARGE SCALE GENOMIC DNA]</scope>
    <source>
        <strain evidence="5 6">DSM 24464</strain>
    </source>
</reference>
<evidence type="ECO:0000313" key="6">
    <source>
        <dbReference type="Proteomes" id="UP000248703"/>
    </source>
</evidence>
<dbReference type="SUPFAM" id="SSF51735">
    <property type="entry name" value="NAD(P)-binding Rossmann-fold domains"/>
    <property type="match status" value="1"/>
</dbReference>
<dbReference type="Pfam" id="PF08501">
    <property type="entry name" value="Shikimate_dh_N"/>
    <property type="match status" value="1"/>
</dbReference>
<dbReference type="GO" id="GO:0009073">
    <property type="term" value="P:aromatic amino acid family biosynthetic process"/>
    <property type="evidence" value="ECO:0007669"/>
    <property type="project" value="UniProtKB-KW"/>
</dbReference>
<dbReference type="GO" id="GO:0019632">
    <property type="term" value="P:shikimate metabolic process"/>
    <property type="evidence" value="ECO:0007669"/>
    <property type="project" value="TreeGrafter"/>
</dbReference>
<keyword evidence="6" id="KW-1185">Reference proteome</keyword>
<proteinExistence type="predicted"/>
<dbReference type="InterPro" id="IPR013708">
    <property type="entry name" value="Shikimate_DH-bd_N"/>
</dbReference>
<organism evidence="5 6">
    <name type="scientific">Olleya aquimaris</name>
    <dbReference type="NCBI Taxonomy" id="639310"/>
    <lineage>
        <taxon>Bacteria</taxon>
        <taxon>Pseudomonadati</taxon>
        <taxon>Bacteroidota</taxon>
        <taxon>Flavobacteriia</taxon>
        <taxon>Flavobacteriales</taxon>
        <taxon>Flavobacteriaceae</taxon>
    </lineage>
</organism>
<evidence type="ECO:0000259" key="4">
    <source>
        <dbReference type="Pfam" id="PF08501"/>
    </source>
</evidence>
<keyword evidence="3" id="KW-0057">Aromatic amino acid biosynthesis</keyword>
<dbReference type="GO" id="GO:0050661">
    <property type="term" value="F:NADP binding"/>
    <property type="evidence" value="ECO:0007669"/>
    <property type="project" value="TreeGrafter"/>
</dbReference>
<feature type="domain" description="Shikimate dehydrogenase substrate binding N-terminal" evidence="4">
    <location>
        <begin position="6"/>
        <end position="88"/>
    </location>
</feature>
<dbReference type="GO" id="GO:0004764">
    <property type="term" value="F:shikimate 3-dehydrogenase (NADP+) activity"/>
    <property type="evidence" value="ECO:0007669"/>
    <property type="project" value="InterPro"/>
</dbReference>
<evidence type="ECO:0000256" key="2">
    <source>
        <dbReference type="ARBA" id="ARBA00023002"/>
    </source>
</evidence>
<dbReference type="Proteomes" id="UP000248703">
    <property type="component" value="Unassembled WGS sequence"/>
</dbReference>
<dbReference type="CDD" id="cd01065">
    <property type="entry name" value="NAD_bind_Shikimate_DH"/>
    <property type="match status" value="1"/>
</dbReference>
<dbReference type="InterPro" id="IPR022893">
    <property type="entry name" value="Shikimate_DH_fam"/>
</dbReference>
<dbReference type="PANTHER" id="PTHR21089:SF1">
    <property type="entry name" value="BIFUNCTIONAL 3-DEHYDROQUINATE DEHYDRATASE_SHIKIMATE DEHYDROGENASE, CHLOROPLASTIC"/>
    <property type="match status" value="1"/>
</dbReference>
<dbReference type="AlphaFoldDB" id="A0A327R816"/>
<evidence type="ECO:0000313" key="5">
    <source>
        <dbReference type="EMBL" id="RAJ13040.1"/>
    </source>
</evidence>
<gene>
    <name evidence="5" type="ORF">LY08_02322</name>
</gene>
<dbReference type="Gene3D" id="3.40.50.10860">
    <property type="entry name" value="Leucine Dehydrogenase, chain A, domain 1"/>
    <property type="match status" value="1"/>
</dbReference>
<sequence length="245" mass="28086">MRKFGLIGKDISYSFSQNYFTLKFKDENITNATYQNFDIQTIEDFKQQILTTNNLAGLNVTIPYKESIIPFLDRLDKKAEKIGAVNTIKFTKKGRLKGYNTDVYGFKKSIKPHLKKHHKQALILGTGGASKAIAFVLKELNMTYHFVSRQASKNTKYTYDTLTQEDISQHQIIINCSPVGTFPKVEEAPNIPYQGITDKHILFDLIYNPSETRFLKHGQSKGAVTINGYNMLVFQAEKSWKIWNK</sequence>
<keyword evidence="2" id="KW-0560">Oxidoreductase</keyword>
<evidence type="ECO:0000256" key="3">
    <source>
        <dbReference type="ARBA" id="ARBA00023141"/>
    </source>
</evidence>
<comment type="caution">
    <text evidence="5">The sequence shown here is derived from an EMBL/GenBank/DDBJ whole genome shotgun (WGS) entry which is preliminary data.</text>
</comment>
<dbReference type="PANTHER" id="PTHR21089">
    <property type="entry name" value="SHIKIMATE DEHYDROGENASE"/>
    <property type="match status" value="1"/>
</dbReference>
<dbReference type="InterPro" id="IPR046346">
    <property type="entry name" value="Aminoacid_DH-like_N_sf"/>
</dbReference>
<dbReference type="EMBL" id="QLLO01000008">
    <property type="protein sequence ID" value="RAJ13040.1"/>
    <property type="molecule type" value="Genomic_DNA"/>
</dbReference>
<comment type="pathway">
    <text evidence="1">Metabolic intermediate biosynthesis; chorismate biosynthesis; chorismate from D-erythrose 4-phosphate and phosphoenolpyruvate: step 4/7.</text>
</comment>
<keyword evidence="3" id="KW-0028">Amino-acid biosynthesis</keyword>
<dbReference type="GO" id="GO:0005829">
    <property type="term" value="C:cytosol"/>
    <property type="evidence" value="ECO:0007669"/>
    <property type="project" value="TreeGrafter"/>
</dbReference>
<evidence type="ECO:0000256" key="1">
    <source>
        <dbReference type="ARBA" id="ARBA00004871"/>
    </source>
</evidence>
<dbReference type="GO" id="GO:0009423">
    <property type="term" value="P:chorismate biosynthetic process"/>
    <property type="evidence" value="ECO:0007669"/>
    <property type="project" value="TreeGrafter"/>
</dbReference>
<dbReference type="SUPFAM" id="SSF53223">
    <property type="entry name" value="Aminoacid dehydrogenase-like, N-terminal domain"/>
    <property type="match status" value="1"/>
</dbReference>
<dbReference type="OrthoDB" id="9792692at2"/>
<name>A0A327R816_9FLAO</name>
<accession>A0A327R816</accession>
<dbReference type="InterPro" id="IPR036291">
    <property type="entry name" value="NAD(P)-bd_dom_sf"/>
</dbReference>
<protein>
    <submittedName>
        <fullName evidence="5">Shikimate dehydrogenase</fullName>
    </submittedName>
</protein>